<feature type="region of interest" description="Disordered" evidence="1">
    <location>
        <begin position="160"/>
        <end position="182"/>
    </location>
</feature>
<name>A0A8B7Z0N2_ACAPL</name>
<feature type="chain" id="PRO_5034733592" evidence="2">
    <location>
        <begin position="35"/>
        <end position="233"/>
    </location>
</feature>
<evidence type="ECO:0000256" key="1">
    <source>
        <dbReference type="SAM" id="MobiDB-lite"/>
    </source>
</evidence>
<keyword evidence="3" id="KW-1185">Reference proteome</keyword>
<dbReference type="KEGG" id="aplc:110983406"/>
<evidence type="ECO:0000313" key="4">
    <source>
        <dbReference type="RefSeq" id="XP_022098340.1"/>
    </source>
</evidence>
<sequence length="233" mass="25833">MGNCSGYSKATSSSLGCLLRLALLGALFVAHTTGQPTSVSLQVSEDVPARSDGLGDIYSDYVLELKGLINPFMENFKNFSLESNGSGQVLSNSVLRPFNLSTDKMWTLMCEIEGYIPWLQCAGDQLPELSDDADRLAGLIRTTVTLLRRELTPSQMCGDRARAFSTPQPDIRDTTPAPQSEVGTRNVRYCRLCGQRLRFTRVKRRKLPSVLDKMSRTVANLDSELKKQQDALY</sequence>
<dbReference type="RefSeq" id="XP_022098340.1">
    <property type="nucleotide sequence ID" value="XM_022242648.1"/>
</dbReference>
<dbReference type="OrthoDB" id="10657012at2759"/>
<dbReference type="GeneID" id="110983406"/>
<dbReference type="OMA" id="MCEIEGY"/>
<evidence type="ECO:0000313" key="3">
    <source>
        <dbReference type="Proteomes" id="UP000694845"/>
    </source>
</evidence>
<organism evidence="3 4">
    <name type="scientific">Acanthaster planci</name>
    <name type="common">Crown-of-thorns starfish</name>
    <dbReference type="NCBI Taxonomy" id="133434"/>
    <lineage>
        <taxon>Eukaryota</taxon>
        <taxon>Metazoa</taxon>
        <taxon>Echinodermata</taxon>
        <taxon>Eleutherozoa</taxon>
        <taxon>Asterozoa</taxon>
        <taxon>Asteroidea</taxon>
        <taxon>Valvatacea</taxon>
        <taxon>Valvatida</taxon>
        <taxon>Acanthasteridae</taxon>
        <taxon>Acanthaster</taxon>
    </lineage>
</organism>
<dbReference type="AlphaFoldDB" id="A0A8B7Z0N2"/>
<gene>
    <name evidence="4" type="primary">LOC110983406</name>
</gene>
<dbReference type="Proteomes" id="UP000694845">
    <property type="component" value="Unplaced"/>
</dbReference>
<evidence type="ECO:0000256" key="2">
    <source>
        <dbReference type="SAM" id="SignalP"/>
    </source>
</evidence>
<accession>A0A8B7Z0N2</accession>
<reference evidence="4" key="1">
    <citation type="submission" date="2025-08" db="UniProtKB">
        <authorList>
            <consortium name="RefSeq"/>
        </authorList>
    </citation>
    <scope>IDENTIFICATION</scope>
</reference>
<keyword evidence="2" id="KW-0732">Signal</keyword>
<protein>
    <submittedName>
        <fullName evidence="4">Uncharacterized protein LOC110983406</fullName>
    </submittedName>
</protein>
<feature type="signal peptide" evidence="2">
    <location>
        <begin position="1"/>
        <end position="34"/>
    </location>
</feature>
<proteinExistence type="predicted"/>